<name>A0ABT9Z3Y2_9BACI</name>
<keyword evidence="3" id="KW-1185">Reference proteome</keyword>
<evidence type="ECO:0000256" key="1">
    <source>
        <dbReference type="SAM" id="Phobius"/>
    </source>
</evidence>
<keyword evidence="1" id="KW-0812">Transmembrane</keyword>
<reference evidence="2 3" key="1">
    <citation type="submission" date="2023-07" db="EMBL/GenBank/DDBJ databases">
        <title>Genomic Encyclopedia of Type Strains, Phase IV (KMG-IV): sequencing the most valuable type-strain genomes for metagenomic binning, comparative biology and taxonomic classification.</title>
        <authorList>
            <person name="Goeker M."/>
        </authorList>
    </citation>
    <scope>NUCLEOTIDE SEQUENCE [LARGE SCALE GENOMIC DNA]</scope>
    <source>
        <strain evidence="2 3">DSM 17723</strain>
    </source>
</reference>
<proteinExistence type="predicted"/>
<feature type="transmembrane region" description="Helical" evidence="1">
    <location>
        <begin position="21"/>
        <end position="41"/>
    </location>
</feature>
<accession>A0ABT9Z3Y2</accession>
<evidence type="ECO:0000313" key="2">
    <source>
        <dbReference type="EMBL" id="MDQ0226962.1"/>
    </source>
</evidence>
<protein>
    <submittedName>
        <fullName evidence="2">Uncharacterized protein</fullName>
    </submittedName>
</protein>
<dbReference type="EMBL" id="JAUSTZ010000007">
    <property type="protein sequence ID" value="MDQ0226962.1"/>
    <property type="molecule type" value="Genomic_DNA"/>
</dbReference>
<organism evidence="2 3">
    <name type="scientific">Metabacillus niabensis</name>
    <dbReference type="NCBI Taxonomy" id="324854"/>
    <lineage>
        <taxon>Bacteria</taxon>
        <taxon>Bacillati</taxon>
        <taxon>Bacillota</taxon>
        <taxon>Bacilli</taxon>
        <taxon>Bacillales</taxon>
        <taxon>Bacillaceae</taxon>
        <taxon>Metabacillus</taxon>
    </lineage>
</organism>
<keyword evidence="1" id="KW-1133">Transmembrane helix</keyword>
<evidence type="ECO:0000313" key="3">
    <source>
        <dbReference type="Proteomes" id="UP001232245"/>
    </source>
</evidence>
<sequence>MKKVIEFLFGKRQNTSTFLRIIYNVAVAFYFFSLLLLLLQAFDSGMIAPLLIGAFTFPIMFRLIYYLLLVSNQKERNRSKKVLVIFSIGIGISVIVSAIIMFVALNGGNLAINTNKVTTNNKVELSIGKLKGSYEVTSFDITSSGVMTIPYEVNCKEGSLSIIVKSSTSNEVVWEDIVNNKNSGTIEFIGEEDTYTVFLKTKEAKNISLKISL</sequence>
<dbReference type="RefSeq" id="WP_145580851.1">
    <property type="nucleotide sequence ID" value="NZ_CADEPK010000056.1"/>
</dbReference>
<gene>
    <name evidence="2" type="ORF">J2S02_003307</name>
</gene>
<keyword evidence="1" id="KW-0472">Membrane</keyword>
<feature type="transmembrane region" description="Helical" evidence="1">
    <location>
        <begin position="47"/>
        <end position="70"/>
    </location>
</feature>
<dbReference type="Proteomes" id="UP001232245">
    <property type="component" value="Unassembled WGS sequence"/>
</dbReference>
<comment type="caution">
    <text evidence="2">The sequence shown here is derived from an EMBL/GenBank/DDBJ whole genome shotgun (WGS) entry which is preliminary data.</text>
</comment>
<feature type="transmembrane region" description="Helical" evidence="1">
    <location>
        <begin position="82"/>
        <end position="105"/>
    </location>
</feature>